<keyword evidence="3" id="KW-0489">Methyltransferase</keyword>
<feature type="domain" description="Tetrapyrrole methylase" evidence="6">
    <location>
        <begin position="3"/>
        <end position="209"/>
    </location>
</feature>
<dbReference type="RefSeq" id="WP_005944991.1">
    <property type="nucleotide sequence ID" value="NZ_CP136423.1"/>
</dbReference>
<dbReference type="InterPro" id="IPR006363">
    <property type="entry name" value="Cbl_synth_CobJ/CibH_dom"/>
</dbReference>
<dbReference type="Gene3D" id="3.40.1010.10">
    <property type="entry name" value="Cobalt-precorrin-4 Transmethylase, Domain 1"/>
    <property type="match status" value="1"/>
</dbReference>
<dbReference type="eggNOG" id="COG1010">
    <property type="taxonomic scope" value="Bacteria"/>
</dbReference>
<organism evidence="7 8">
    <name type="scientific">Blautia hydrogenotrophica (strain DSM 10507 / JCM 14656 / S5a33)</name>
    <name type="common">Ruminococcus hydrogenotrophicus</name>
    <dbReference type="NCBI Taxonomy" id="476272"/>
    <lineage>
        <taxon>Bacteria</taxon>
        <taxon>Bacillati</taxon>
        <taxon>Bacillota</taxon>
        <taxon>Clostridia</taxon>
        <taxon>Lachnospirales</taxon>
        <taxon>Lachnospiraceae</taxon>
        <taxon>Blautia</taxon>
    </lineage>
</organism>
<dbReference type="GO" id="GO:0009236">
    <property type="term" value="P:cobalamin biosynthetic process"/>
    <property type="evidence" value="ECO:0007669"/>
    <property type="project" value="UniProtKB-UniPathway"/>
</dbReference>
<dbReference type="EMBL" id="ACBZ01000004">
    <property type="protein sequence ID" value="EEG50905.1"/>
    <property type="molecule type" value="Genomic_DNA"/>
</dbReference>
<evidence type="ECO:0000313" key="8">
    <source>
        <dbReference type="Proteomes" id="UP000003100"/>
    </source>
</evidence>
<keyword evidence="4" id="KW-0808">Transferase</keyword>
<dbReference type="GeneID" id="86821481"/>
<keyword evidence="2" id="KW-0169">Cobalamin biosynthesis</keyword>
<dbReference type="GO" id="GO:0032259">
    <property type="term" value="P:methylation"/>
    <property type="evidence" value="ECO:0007669"/>
    <property type="project" value="UniProtKB-KW"/>
</dbReference>
<keyword evidence="8" id="KW-1185">Reference proteome</keyword>
<protein>
    <recommendedName>
        <fullName evidence="6">Tetrapyrrole methylase domain-containing protein</fullName>
    </recommendedName>
</protein>
<gene>
    <name evidence="7" type="ORF">RUMHYD_00199</name>
</gene>
<evidence type="ECO:0000256" key="3">
    <source>
        <dbReference type="ARBA" id="ARBA00022603"/>
    </source>
</evidence>
<dbReference type="NCBIfam" id="TIGR01466">
    <property type="entry name" value="cobJ_cbiH"/>
    <property type="match status" value="1"/>
</dbReference>
<dbReference type="Pfam" id="PF00590">
    <property type="entry name" value="TP_methylase"/>
    <property type="match status" value="1"/>
</dbReference>
<dbReference type="InterPro" id="IPR051810">
    <property type="entry name" value="Precorrin_MeTrfase"/>
</dbReference>
<dbReference type="InterPro" id="IPR014777">
    <property type="entry name" value="4pyrrole_Mease_sub1"/>
</dbReference>
<dbReference type="InterPro" id="IPR000878">
    <property type="entry name" value="4pyrrol_Mease"/>
</dbReference>
<dbReference type="PANTHER" id="PTHR47036:SF1">
    <property type="entry name" value="COBALT-FACTOR III C(17)-METHYLTRANSFERASE-RELATED"/>
    <property type="match status" value="1"/>
</dbReference>
<evidence type="ECO:0000256" key="2">
    <source>
        <dbReference type="ARBA" id="ARBA00022573"/>
    </source>
</evidence>
<reference evidence="7 8" key="1">
    <citation type="submission" date="2009-01" db="EMBL/GenBank/DDBJ databases">
        <authorList>
            <person name="Fulton L."/>
            <person name="Clifton S."/>
            <person name="Fulton B."/>
            <person name="Xu J."/>
            <person name="Minx P."/>
            <person name="Pepin K.H."/>
            <person name="Johnson M."/>
            <person name="Bhonagiri V."/>
            <person name="Nash W.E."/>
            <person name="Mardis E.R."/>
            <person name="Wilson R.K."/>
        </authorList>
    </citation>
    <scope>NUCLEOTIDE SEQUENCE [LARGE SCALE GENOMIC DNA]</scope>
    <source>
        <strain evidence="8">DSM 10507 / JCM 14656 / S5a33</strain>
    </source>
</reference>
<dbReference type="InterPro" id="IPR014776">
    <property type="entry name" value="4pyrrole_Mease_sub2"/>
</dbReference>
<dbReference type="CDD" id="cd11646">
    <property type="entry name" value="Precorrin_3B_C17_MT"/>
    <property type="match status" value="1"/>
</dbReference>
<reference evidence="7 8" key="2">
    <citation type="submission" date="2009-02" db="EMBL/GenBank/DDBJ databases">
        <title>Draft genome sequence of Blautia hydrogenotrophica DSM 10507 (Ruminococcus hydrogenotrophicus DSM 10507).</title>
        <authorList>
            <person name="Sudarsanam P."/>
            <person name="Ley R."/>
            <person name="Guruge J."/>
            <person name="Turnbaugh P.J."/>
            <person name="Mahowald M."/>
            <person name="Liep D."/>
            <person name="Gordon J."/>
        </authorList>
    </citation>
    <scope>NUCLEOTIDE SEQUENCE [LARGE SCALE GENOMIC DNA]</scope>
    <source>
        <strain evidence="8">DSM 10507 / JCM 14656 / S5a33</strain>
    </source>
</reference>
<dbReference type="Proteomes" id="UP000003100">
    <property type="component" value="Unassembled WGS sequence"/>
</dbReference>
<evidence type="ECO:0000313" key="7">
    <source>
        <dbReference type="EMBL" id="EEG50905.1"/>
    </source>
</evidence>
<dbReference type="PANTHER" id="PTHR47036">
    <property type="entry name" value="COBALT-FACTOR III C(17)-METHYLTRANSFERASE-RELATED"/>
    <property type="match status" value="1"/>
</dbReference>
<evidence type="ECO:0000256" key="4">
    <source>
        <dbReference type="ARBA" id="ARBA00022679"/>
    </source>
</evidence>
<dbReference type="UniPathway" id="UPA00148"/>
<dbReference type="PATRIC" id="fig|476272.21.peg.3206"/>
<name>C0CH86_BLAHS</name>
<dbReference type="AlphaFoldDB" id="C0CH86"/>
<comment type="pathway">
    <text evidence="1">Cofactor biosynthesis; adenosylcobalamin biosynthesis.</text>
</comment>
<dbReference type="SUPFAM" id="SSF53790">
    <property type="entry name" value="Tetrapyrrole methylase"/>
    <property type="match status" value="1"/>
</dbReference>
<keyword evidence="5" id="KW-0949">S-adenosyl-L-methionine</keyword>
<dbReference type="HOGENOM" id="CLU_047948_2_0_9"/>
<evidence type="ECO:0000256" key="1">
    <source>
        <dbReference type="ARBA" id="ARBA00004953"/>
    </source>
</evidence>
<comment type="caution">
    <text evidence="7">The sequence shown here is derived from an EMBL/GenBank/DDBJ whole genome shotgun (WGS) entry which is preliminary data.</text>
</comment>
<dbReference type="Gene3D" id="3.30.950.10">
    <property type="entry name" value="Methyltransferase, Cobalt-precorrin-4 Transmethylase, Domain 2"/>
    <property type="match status" value="1"/>
</dbReference>
<sequence length="243" mass="26748">MSKIWVVGIGPGAYELMTVKAAEVLKNCDVIIGYTVYVDLVKEHFAGKEFLTTPMKKEVDRCVMAFEEAKKGKKVAMICSGDAGVYGMAGLMYEVGVNYPEVELEIVSGVTAATGGASVLGAPLIHDFCLISLSDLLTPWEKIEARLLHASEADFVICLYNPSSKKRHDYLQKACDLMLRYKSGDTVCGLVSQIGREGEQGRILTLRELRDTQTDMFTTVFVGNSQTRNLNGKMVTPRGYRNV</sequence>
<evidence type="ECO:0000256" key="5">
    <source>
        <dbReference type="ARBA" id="ARBA00022691"/>
    </source>
</evidence>
<dbReference type="GO" id="GO:0008168">
    <property type="term" value="F:methyltransferase activity"/>
    <property type="evidence" value="ECO:0007669"/>
    <property type="project" value="UniProtKB-KW"/>
</dbReference>
<proteinExistence type="predicted"/>
<dbReference type="InterPro" id="IPR035996">
    <property type="entry name" value="4pyrrol_Methylase_sf"/>
</dbReference>
<evidence type="ECO:0000259" key="6">
    <source>
        <dbReference type="Pfam" id="PF00590"/>
    </source>
</evidence>
<accession>C0CH86</accession>